<dbReference type="RefSeq" id="XP_056765940.1">
    <property type="nucleotide sequence ID" value="XM_056910236.1"/>
</dbReference>
<sequence length="154" mass="17127">MEQGTSHSCVALQGAWLREFPRVYINHPSSQTPNRLQVLTVATQLYYTPPSTYNMRVSTFIVALATTLAVESAANKINMSCLFAADRTGMIQYPFCCRDMKPARGNPKANEALDCQQLTEPQLCEDQSRPACCYTVGPKKICTSHVIFQNAEDV</sequence>
<reference evidence="1" key="1">
    <citation type="submission" date="2022-12" db="EMBL/GenBank/DDBJ databases">
        <authorList>
            <person name="Petersen C."/>
        </authorList>
    </citation>
    <scope>NUCLEOTIDE SEQUENCE</scope>
    <source>
        <strain evidence="1">IBT 16125</strain>
    </source>
</reference>
<protein>
    <submittedName>
        <fullName evidence="1">Uncharacterized protein</fullName>
    </submittedName>
</protein>
<evidence type="ECO:0000313" key="1">
    <source>
        <dbReference type="EMBL" id="KAJ5450405.1"/>
    </source>
</evidence>
<dbReference type="Proteomes" id="UP001213681">
    <property type="component" value="Unassembled WGS sequence"/>
</dbReference>
<accession>A0AAD6C5H8</accession>
<comment type="caution">
    <text evidence="1">The sequence shown here is derived from an EMBL/GenBank/DDBJ whole genome shotgun (WGS) entry which is preliminary data.</text>
</comment>
<name>A0AAD6C5H8_9EURO</name>
<reference evidence="1" key="2">
    <citation type="journal article" date="2023" name="IMA Fungus">
        <title>Comparative genomic study of the Penicillium genus elucidates a diverse pangenome and 15 lateral gene transfer events.</title>
        <authorList>
            <person name="Petersen C."/>
            <person name="Sorensen T."/>
            <person name="Nielsen M.R."/>
            <person name="Sondergaard T.E."/>
            <person name="Sorensen J.L."/>
            <person name="Fitzpatrick D.A."/>
            <person name="Frisvad J.C."/>
            <person name="Nielsen K.L."/>
        </authorList>
    </citation>
    <scope>NUCLEOTIDE SEQUENCE</scope>
    <source>
        <strain evidence="1">IBT 16125</strain>
    </source>
</reference>
<gene>
    <name evidence="1" type="ORF">N7458_006854</name>
</gene>
<dbReference type="AlphaFoldDB" id="A0AAD6C5H8"/>
<proteinExistence type="predicted"/>
<evidence type="ECO:0000313" key="2">
    <source>
        <dbReference type="Proteomes" id="UP001213681"/>
    </source>
</evidence>
<keyword evidence="2" id="KW-1185">Reference proteome</keyword>
<organism evidence="1 2">
    <name type="scientific">Penicillium daleae</name>
    <dbReference type="NCBI Taxonomy" id="63821"/>
    <lineage>
        <taxon>Eukaryota</taxon>
        <taxon>Fungi</taxon>
        <taxon>Dikarya</taxon>
        <taxon>Ascomycota</taxon>
        <taxon>Pezizomycotina</taxon>
        <taxon>Eurotiomycetes</taxon>
        <taxon>Eurotiomycetidae</taxon>
        <taxon>Eurotiales</taxon>
        <taxon>Aspergillaceae</taxon>
        <taxon>Penicillium</taxon>
    </lineage>
</organism>
<dbReference type="EMBL" id="JAPVEA010000006">
    <property type="protein sequence ID" value="KAJ5450405.1"/>
    <property type="molecule type" value="Genomic_DNA"/>
</dbReference>
<dbReference type="GeneID" id="81600479"/>